<dbReference type="STRING" id="554083.BKD30_04260"/>
<dbReference type="RefSeq" id="WP_076702534.1">
    <property type="nucleotide sequence ID" value="NZ_MRDE01000018.1"/>
</dbReference>
<dbReference type="SUPFAM" id="SSF50475">
    <property type="entry name" value="FMN-binding split barrel"/>
    <property type="match status" value="1"/>
</dbReference>
<accession>A0A1R1LHH7</accession>
<evidence type="ECO:0000313" key="2">
    <source>
        <dbReference type="Proteomes" id="UP000187085"/>
    </source>
</evidence>
<dbReference type="Pfam" id="PF12900">
    <property type="entry name" value="Pyridox_ox_2"/>
    <property type="match status" value="1"/>
</dbReference>
<comment type="caution">
    <text evidence="1">The sequence shown here is derived from an EMBL/GenBank/DDBJ whole genome shotgun (WGS) entry which is preliminary data.</text>
</comment>
<dbReference type="InterPro" id="IPR012349">
    <property type="entry name" value="Split_barrel_FMN-bd"/>
</dbReference>
<dbReference type="Gene3D" id="2.30.110.10">
    <property type="entry name" value="Electron Transport, Fmn-binding Protein, Chain A"/>
    <property type="match status" value="1"/>
</dbReference>
<dbReference type="Proteomes" id="UP000187085">
    <property type="component" value="Unassembled WGS sequence"/>
</dbReference>
<evidence type="ECO:0000313" key="1">
    <source>
        <dbReference type="EMBL" id="OMH26966.1"/>
    </source>
</evidence>
<dbReference type="InterPro" id="IPR024747">
    <property type="entry name" value="Pyridox_Oxase-rel"/>
</dbReference>
<protein>
    <submittedName>
        <fullName evidence="1">Pyridoxamine 5-phosphate oxidase</fullName>
    </submittedName>
</protein>
<gene>
    <name evidence="1" type="ORF">BKD30_04260</name>
</gene>
<dbReference type="AlphaFoldDB" id="A0A1R1LHH7"/>
<organism evidence="1 2">
    <name type="scientific">Tersicoccus phoenicis</name>
    <dbReference type="NCBI Taxonomy" id="554083"/>
    <lineage>
        <taxon>Bacteria</taxon>
        <taxon>Bacillati</taxon>
        <taxon>Actinomycetota</taxon>
        <taxon>Actinomycetes</taxon>
        <taxon>Micrococcales</taxon>
        <taxon>Micrococcaceae</taxon>
        <taxon>Tersicoccus</taxon>
    </lineage>
</organism>
<name>A0A1R1LHH7_9MICC</name>
<proteinExistence type="predicted"/>
<reference evidence="1 2" key="1">
    <citation type="submission" date="2016-12" db="EMBL/GenBank/DDBJ databases">
        <title>Draft genome of Tersicoccus phoenicis 1P05MA.</title>
        <authorList>
            <person name="Nakajima Y."/>
            <person name="Yoshizawa S."/>
            <person name="Nakamura K."/>
            <person name="Ogura Y."/>
            <person name="Hayashi T."/>
            <person name="Kogure K."/>
        </authorList>
    </citation>
    <scope>NUCLEOTIDE SEQUENCE [LARGE SCALE GENOMIC DNA]</scope>
    <source>
        <strain evidence="1 2">1p05MA</strain>
    </source>
</reference>
<dbReference type="EMBL" id="MRDE01000018">
    <property type="protein sequence ID" value="OMH26966.1"/>
    <property type="molecule type" value="Genomic_DNA"/>
</dbReference>
<dbReference type="OrthoDB" id="7062584at2"/>
<keyword evidence="2" id="KW-1185">Reference proteome</keyword>
<sequence length="140" mass="15328">MNADDDAIRTLTDAQCWEFLERSRFGRLAVAPAGRIDVFPLNFVARDGRITFRTAEGTKLLSLTVNAAVALEADEVTGGQARSVVVHGTARTLETTAEIDAAESLPLRSWIPTRKTRFVQITPTELTGRAFHLGRESDAD</sequence>